<protein>
    <submittedName>
        <fullName evidence="2">Uncharacterized protein</fullName>
    </submittedName>
</protein>
<feature type="region of interest" description="Disordered" evidence="1">
    <location>
        <begin position="626"/>
        <end position="656"/>
    </location>
</feature>
<accession>C1E3N7</accession>
<dbReference type="EMBL" id="CP001325">
    <property type="protein sequence ID" value="ACO62969.1"/>
    <property type="molecule type" value="Genomic_DNA"/>
</dbReference>
<evidence type="ECO:0000256" key="1">
    <source>
        <dbReference type="SAM" id="MobiDB-lite"/>
    </source>
</evidence>
<evidence type="ECO:0000313" key="3">
    <source>
        <dbReference type="Proteomes" id="UP000002009"/>
    </source>
</evidence>
<dbReference type="AlphaFoldDB" id="C1E3N7"/>
<reference evidence="2 3" key="1">
    <citation type="journal article" date="2009" name="Science">
        <title>Green evolution and dynamic adaptations revealed by genomes of the marine picoeukaryotes Micromonas.</title>
        <authorList>
            <person name="Worden A.Z."/>
            <person name="Lee J.H."/>
            <person name="Mock T."/>
            <person name="Rouze P."/>
            <person name="Simmons M.P."/>
            <person name="Aerts A.L."/>
            <person name="Allen A.E."/>
            <person name="Cuvelier M.L."/>
            <person name="Derelle E."/>
            <person name="Everett M.V."/>
            <person name="Foulon E."/>
            <person name="Grimwood J."/>
            <person name="Gundlach H."/>
            <person name="Henrissat B."/>
            <person name="Napoli C."/>
            <person name="McDonald S.M."/>
            <person name="Parker M.S."/>
            <person name="Rombauts S."/>
            <person name="Salamov A."/>
            <person name="Von Dassow P."/>
            <person name="Badger J.H."/>
            <person name="Coutinho P.M."/>
            <person name="Demir E."/>
            <person name="Dubchak I."/>
            <person name="Gentemann C."/>
            <person name="Eikrem W."/>
            <person name="Gready J.E."/>
            <person name="John U."/>
            <person name="Lanier W."/>
            <person name="Lindquist E.A."/>
            <person name="Lucas S."/>
            <person name="Mayer K.F."/>
            <person name="Moreau H."/>
            <person name="Not F."/>
            <person name="Otillar R."/>
            <person name="Panaud O."/>
            <person name="Pangilinan J."/>
            <person name="Paulsen I."/>
            <person name="Piegu B."/>
            <person name="Poliakov A."/>
            <person name="Robbens S."/>
            <person name="Schmutz J."/>
            <person name="Toulza E."/>
            <person name="Wyss T."/>
            <person name="Zelensky A."/>
            <person name="Zhou K."/>
            <person name="Armbrust E.V."/>
            <person name="Bhattacharya D."/>
            <person name="Goodenough U.W."/>
            <person name="Van de Peer Y."/>
            <person name="Grigoriev I.V."/>
        </authorList>
    </citation>
    <scope>NUCLEOTIDE SEQUENCE [LARGE SCALE GENOMIC DNA]</scope>
    <source>
        <strain evidence="3">RCC299 / NOUM17</strain>
    </source>
</reference>
<dbReference type="InParanoid" id="C1E3N7"/>
<dbReference type="RefSeq" id="XP_002501711.1">
    <property type="nucleotide sequence ID" value="XM_002501665.1"/>
</dbReference>
<keyword evidence="3" id="KW-1185">Reference proteome</keyword>
<name>C1E3N7_MICCC</name>
<evidence type="ECO:0000313" key="2">
    <source>
        <dbReference type="EMBL" id="ACO62969.1"/>
    </source>
</evidence>
<dbReference type="Proteomes" id="UP000002009">
    <property type="component" value="Chromosome 4"/>
</dbReference>
<dbReference type="GeneID" id="8242612"/>
<gene>
    <name evidence="2" type="ORF">MICPUN_57750</name>
</gene>
<dbReference type="KEGG" id="mis:MICPUN_57750"/>
<feature type="region of interest" description="Disordered" evidence="1">
    <location>
        <begin position="196"/>
        <end position="217"/>
    </location>
</feature>
<dbReference type="OMA" id="HAKDARE"/>
<feature type="region of interest" description="Disordered" evidence="1">
    <location>
        <begin position="387"/>
        <end position="409"/>
    </location>
</feature>
<sequence length="656" mass="69244">MAQSGKDAILAAARRIAELDSDDDDTADDGDWANWGGIDWKNLDVDDEAEEHAARETSAESEARTAEALGIPLRLARWLARHKGGDVRRAFHVATRNRSTGAPTPDADGTIALGNRRPKYVPLEERIVAVKPAAMPTKRPEDFEALRHAKDARERTEARRREVAAGCARAIAEEQKKENVAMTPVARAAVAQALVSREQRPDRAPGAGPAGRHEPSVVGARRPVDATSAVGANVSAVMSLMGVGAAAGADRRAAGTPGSANEPARRRLTGAERAAADNALLRLLPPGERPLVTNLLSAPSAASKIPKPTRQQTLDGFAAAALRAEARTRFDGADPDATWIRAHAKAVRRAMTRAVDAESRVAARAGSKATYRNLSAQALRVVDVGEVAGSNPGGDGDGDGTGEWDRNDAVDPADRDAVAFANDVAARSRRIGVELTPVGLAGPKPGALLQGYRRPAADAVRLADARVVRGDAAVAFFTVAARLARPVLRLCDRARGMLERRRAAAKRGAGEEALGGGAGKRAGLTETTEGKRARLTETTEGEKAAVDEGAIPGRPHVVAAVRAFVDAYMEPLVDVGAVKAPAARTIARKATAKVMAKHERAKDAAPILARESDAIKKLVKAYVRRGQKEGGRGGNEPPAREAKGCQGGFRWDDDVW</sequence>
<feature type="region of interest" description="Disordered" evidence="1">
    <location>
        <begin position="505"/>
        <end position="529"/>
    </location>
</feature>
<dbReference type="OrthoDB" id="10688536at2759"/>
<proteinExistence type="predicted"/>
<organism evidence="2 3">
    <name type="scientific">Micromonas commoda (strain RCC299 / NOUM17 / CCMP2709)</name>
    <name type="common">Picoplanktonic green alga</name>
    <dbReference type="NCBI Taxonomy" id="296587"/>
    <lineage>
        <taxon>Eukaryota</taxon>
        <taxon>Viridiplantae</taxon>
        <taxon>Chlorophyta</taxon>
        <taxon>Mamiellophyceae</taxon>
        <taxon>Mamiellales</taxon>
        <taxon>Mamiellaceae</taxon>
        <taxon>Micromonas</taxon>
    </lineage>
</organism>